<feature type="region of interest" description="Disordered" evidence="1">
    <location>
        <begin position="1"/>
        <end position="20"/>
    </location>
</feature>
<protein>
    <submittedName>
        <fullName evidence="2">Uncharacterized protein</fullName>
    </submittedName>
</protein>
<comment type="caution">
    <text evidence="2">The sequence shown here is derived from an EMBL/GenBank/DDBJ whole genome shotgun (WGS) entry which is preliminary data.</text>
</comment>
<evidence type="ECO:0000313" key="3">
    <source>
        <dbReference type="Proteomes" id="UP001367508"/>
    </source>
</evidence>
<sequence>MTSLSLSSLSKHWSGPSAPGSSTVMAGLGLSIAYDCFRIDNKVYLMAEKIIVIGTKQWHQSIPANLLLQILKIIGIRDRDWETSLHEPRNHGLIVRLLFKAWPKLPHPNFSRHNTYMNATVPNLWQLALDQESRPFEELRISGLVLLPLATVRLP</sequence>
<gene>
    <name evidence="2" type="ORF">VNO77_22938</name>
</gene>
<dbReference type="Proteomes" id="UP001367508">
    <property type="component" value="Unassembled WGS sequence"/>
</dbReference>
<evidence type="ECO:0000313" key="2">
    <source>
        <dbReference type="EMBL" id="KAK7328814.1"/>
    </source>
</evidence>
<feature type="compositionally biased region" description="Low complexity" evidence="1">
    <location>
        <begin position="1"/>
        <end position="10"/>
    </location>
</feature>
<reference evidence="2 3" key="1">
    <citation type="submission" date="2024-01" db="EMBL/GenBank/DDBJ databases">
        <title>The genomes of 5 underutilized Papilionoideae crops provide insights into root nodulation and disease resistanc.</title>
        <authorList>
            <person name="Jiang F."/>
        </authorList>
    </citation>
    <scope>NUCLEOTIDE SEQUENCE [LARGE SCALE GENOMIC DNA]</scope>
    <source>
        <strain evidence="2">LVBAO_FW01</strain>
        <tissue evidence="2">Leaves</tissue>
    </source>
</reference>
<dbReference type="EMBL" id="JAYMYQ010000005">
    <property type="protein sequence ID" value="KAK7328814.1"/>
    <property type="molecule type" value="Genomic_DNA"/>
</dbReference>
<dbReference type="AlphaFoldDB" id="A0AAN9L416"/>
<evidence type="ECO:0000256" key="1">
    <source>
        <dbReference type="SAM" id="MobiDB-lite"/>
    </source>
</evidence>
<accession>A0AAN9L416</accession>
<proteinExistence type="predicted"/>
<keyword evidence="3" id="KW-1185">Reference proteome</keyword>
<name>A0AAN9L416_CANGL</name>
<organism evidence="2 3">
    <name type="scientific">Canavalia gladiata</name>
    <name type="common">Sword bean</name>
    <name type="synonym">Dolichos gladiatus</name>
    <dbReference type="NCBI Taxonomy" id="3824"/>
    <lineage>
        <taxon>Eukaryota</taxon>
        <taxon>Viridiplantae</taxon>
        <taxon>Streptophyta</taxon>
        <taxon>Embryophyta</taxon>
        <taxon>Tracheophyta</taxon>
        <taxon>Spermatophyta</taxon>
        <taxon>Magnoliopsida</taxon>
        <taxon>eudicotyledons</taxon>
        <taxon>Gunneridae</taxon>
        <taxon>Pentapetalae</taxon>
        <taxon>rosids</taxon>
        <taxon>fabids</taxon>
        <taxon>Fabales</taxon>
        <taxon>Fabaceae</taxon>
        <taxon>Papilionoideae</taxon>
        <taxon>50 kb inversion clade</taxon>
        <taxon>NPAAA clade</taxon>
        <taxon>indigoferoid/millettioid clade</taxon>
        <taxon>Phaseoleae</taxon>
        <taxon>Canavalia</taxon>
    </lineage>
</organism>